<evidence type="ECO:0000256" key="1">
    <source>
        <dbReference type="ARBA" id="ARBA00001946"/>
    </source>
</evidence>
<organism evidence="5 6">
    <name type="scientific">Hirsutella rhossiliensis</name>
    <dbReference type="NCBI Taxonomy" id="111463"/>
    <lineage>
        <taxon>Eukaryota</taxon>
        <taxon>Fungi</taxon>
        <taxon>Dikarya</taxon>
        <taxon>Ascomycota</taxon>
        <taxon>Pezizomycotina</taxon>
        <taxon>Sordariomycetes</taxon>
        <taxon>Hypocreomycetidae</taxon>
        <taxon>Hypocreales</taxon>
        <taxon>Ophiocordycipitaceae</taxon>
        <taxon>Hirsutella</taxon>
    </lineage>
</organism>
<sequence length="365" mass="41021">MPRNHQAPDLAAALARSLVGKNYSIPDLNALLGGWPAGINEHLERLRPVVDQMLESIIANKKILPGLKRCDFALLTSLAAWTELEVAAAFMVWIFVWDDGIDEGDSEVATHEQCARIYCNQSTAYARWALGLARNTNKQHGILCQSEEPQCSVPTMSLFHRMCSGLYLKIDKVQRQRMFQETESYMASTMIEQSNRQSQQVPTPEQYFDMRLVTSGIYPALALFDYIAGVRLPESIMESNSMKSLWRETTILCMLVNDIYSFKKELASGSVLNMIPVLFNARVTDDLNETMGVLVNIMHNSSIAFGKAAEELAELASVARLEAEVETYIDVCRTVVTGLNKWALTTKRYSMEKYQRKDGSIIIAL</sequence>
<dbReference type="GO" id="GO:0010333">
    <property type="term" value="F:terpene synthase activity"/>
    <property type="evidence" value="ECO:0007669"/>
    <property type="project" value="InterPro"/>
</dbReference>
<comment type="similarity">
    <text evidence="2 4">Belongs to the terpene synthase family.</text>
</comment>
<dbReference type="RefSeq" id="XP_044725973.1">
    <property type="nucleotide sequence ID" value="XM_044859573.1"/>
</dbReference>
<dbReference type="OrthoDB" id="2861623at2759"/>
<protein>
    <recommendedName>
        <fullName evidence="4">Terpene synthase</fullName>
        <ecNumber evidence="4">4.2.3.-</ecNumber>
    </recommendedName>
</protein>
<dbReference type="PANTHER" id="PTHR35201">
    <property type="entry name" value="TERPENE SYNTHASE"/>
    <property type="match status" value="1"/>
</dbReference>
<dbReference type="InterPro" id="IPR008949">
    <property type="entry name" value="Isoprenoid_synthase_dom_sf"/>
</dbReference>
<proteinExistence type="inferred from homology"/>
<evidence type="ECO:0000313" key="5">
    <source>
        <dbReference type="EMBL" id="KAH0968460.1"/>
    </source>
</evidence>
<evidence type="ECO:0000256" key="3">
    <source>
        <dbReference type="ARBA" id="ARBA00022842"/>
    </source>
</evidence>
<keyword evidence="6" id="KW-1185">Reference proteome</keyword>
<dbReference type="GO" id="GO:0046872">
    <property type="term" value="F:metal ion binding"/>
    <property type="evidence" value="ECO:0007669"/>
    <property type="project" value="UniProtKB-KW"/>
</dbReference>
<dbReference type="InterPro" id="IPR034686">
    <property type="entry name" value="Terpene_cyclase-like_2"/>
</dbReference>
<gene>
    <name evidence="5" type="ORF">HRG_01102</name>
</gene>
<comment type="caution">
    <text evidence="5">The sequence shown here is derived from an EMBL/GenBank/DDBJ whole genome shotgun (WGS) entry which is preliminary data.</text>
</comment>
<evidence type="ECO:0000256" key="4">
    <source>
        <dbReference type="RuleBase" id="RU366034"/>
    </source>
</evidence>
<reference evidence="5" key="1">
    <citation type="submission" date="2021-09" db="EMBL/GenBank/DDBJ databases">
        <title>A high-quality genome of the endoparasitic fungus Hirsutella rhossiliensis with a comparison of Hirsutella genomes reveals transposable elements contributing to genome size variation.</title>
        <authorList>
            <person name="Lin R."/>
            <person name="Jiao Y."/>
            <person name="Sun X."/>
            <person name="Ling J."/>
            <person name="Xie B."/>
            <person name="Cheng X."/>
        </authorList>
    </citation>
    <scope>NUCLEOTIDE SEQUENCE</scope>
    <source>
        <strain evidence="5">HR02</strain>
    </source>
</reference>
<dbReference type="PANTHER" id="PTHR35201:SF4">
    <property type="entry name" value="BETA-PINACENE SYNTHASE-RELATED"/>
    <property type="match status" value="1"/>
</dbReference>
<dbReference type="SUPFAM" id="SSF48576">
    <property type="entry name" value="Terpenoid synthases"/>
    <property type="match status" value="1"/>
</dbReference>
<dbReference type="AlphaFoldDB" id="A0A9P8N7L9"/>
<comment type="cofactor">
    <cofactor evidence="1 4">
        <name>Mg(2+)</name>
        <dbReference type="ChEBI" id="CHEBI:18420"/>
    </cofactor>
</comment>
<dbReference type="SFLD" id="SFLDS00005">
    <property type="entry name" value="Isoprenoid_Synthase_Type_I"/>
    <property type="match status" value="1"/>
</dbReference>
<dbReference type="Proteomes" id="UP000824596">
    <property type="component" value="Unassembled WGS sequence"/>
</dbReference>
<dbReference type="EC" id="4.2.3.-" evidence="4"/>
<dbReference type="SFLD" id="SFLDG01020">
    <property type="entry name" value="Terpene_Cyclase_Like_2"/>
    <property type="match status" value="1"/>
</dbReference>
<keyword evidence="3 4" id="KW-0460">Magnesium</keyword>
<accession>A0A9P8N7L9</accession>
<dbReference type="Gene3D" id="1.10.600.10">
    <property type="entry name" value="Farnesyl Diphosphate Synthase"/>
    <property type="match status" value="1"/>
</dbReference>
<dbReference type="GeneID" id="68350231"/>
<evidence type="ECO:0000313" key="6">
    <source>
        <dbReference type="Proteomes" id="UP000824596"/>
    </source>
</evidence>
<evidence type="ECO:0000256" key="2">
    <source>
        <dbReference type="ARBA" id="ARBA00006333"/>
    </source>
</evidence>
<dbReference type="Pfam" id="PF19086">
    <property type="entry name" value="Terpene_syn_C_2"/>
    <property type="match status" value="1"/>
</dbReference>
<keyword evidence="4" id="KW-0479">Metal-binding</keyword>
<name>A0A9P8N7L9_9HYPO</name>
<dbReference type="GO" id="GO:0008299">
    <property type="term" value="P:isoprenoid biosynthetic process"/>
    <property type="evidence" value="ECO:0007669"/>
    <property type="project" value="UniProtKB-ARBA"/>
</dbReference>
<dbReference type="EMBL" id="JAIZPD010000001">
    <property type="protein sequence ID" value="KAH0968460.1"/>
    <property type="molecule type" value="Genomic_DNA"/>
</dbReference>
<keyword evidence="4" id="KW-0456">Lyase</keyword>